<feature type="region of interest" description="Disordered" evidence="1">
    <location>
        <begin position="1"/>
        <end position="65"/>
    </location>
</feature>
<evidence type="ECO:0000313" key="2">
    <source>
        <dbReference type="EMBL" id="JAA94490.1"/>
    </source>
</evidence>
<proteinExistence type="evidence at transcript level"/>
<dbReference type="AlphaFoldDB" id="T1DG02"/>
<evidence type="ECO:0000256" key="1">
    <source>
        <dbReference type="SAM" id="MobiDB-lite"/>
    </source>
</evidence>
<reference evidence="2" key="1">
    <citation type="journal article" date="2013" name="BMC Genomics">
        <title>A deep insight into the sialotranscriptome of the mosquito, Psorophora albipes.</title>
        <authorList>
            <person name="Chagas A.C."/>
            <person name="Calvo E."/>
            <person name="Rios-Velasquez C.M."/>
            <person name="Pessoa F.A."/>
            <person name="Medeiros J.F."/>
            <person name="Ribeiro J.M."/>
        </authorList>
    </citation>
    <scope>NUCLEOTIDE SEQUENCE</scope>
</reference>
<name>T1DG02_9DIPT</name>
<dbReference type="EMBL" id="GALA01000362">
    <property type="protein sequence ID" value="JAA94490.1"/>
    <property type="molecule type" value="mRNA"/>
</dbReference>
<feature type="compositionally biased region" description="Polar residues" evidence="1">
    <location>
        <begin position="1"/>
        <end position="27"/>
    </location>
</feature>
<organism evidence="2">
    <name type="scientific">Psorophora albipes</name>
    <dbReference type="NCBI Taxonomy" id="869069"/>
    <lineage>
        <taxon>Eukaryota</taxon>
        <taxon>Metazoa</taxon>
        <taxon>Ecdysozoa</taxon>
        <taxon>Arthropoda</taxon>
        <taxon>Hexapoda</taxon>
        <taxon>Insecta</taxon>
        <taxon>Pterygota</taxon>
        <taxon>Neoptera</taxon>
        <taxon>Endopterygota</taxon>
        <taxon>Diptera</taxon>
        <taxon>Nematocera</taxon>
        <taxon>Culicoidea</taxon>
        <taxon>Culicidae</taxon>
        <taxon>Culicinae</taxon>
        <taxon>Aedini</taxon>
        <taxon>Psorophora</taxon>
    </lineage>
</organism>
<sequence length="76" mass="8351">MVQDQTKSRSYGSNQPEKSSSASTFGNIQKMKMASTNSAFGSTKKDDQSSKSSGNNSAVWGPHFKNRDHFVSMHFS</sequence>
<protein>
    <submittedName>
        <fullName evidence="2">Uncharacterized protein</fullName>
    </submittedName>
</protein>
<accession>T1DG02</accession>